<keyword evidence="2" id="KW-1185">Reference proteome</keyword>
<accession>A0A9D3MI44</accession>
<dbReference type="Proteomes" id="UP001044222">
    <property type="component" value="Unassembled WGS sequence"/>
</dbReference>
<proteinExistence type="predicted"/>
<evidence type="ECO:0000313" key="1">
    <source>
        <dbReference type="EMBL" id="KAG5848436.1"/>
    </source>
</evidence>
<dbReference type="EMBL" id="JAFIRN010000005">
    <property type="protein sequence ID" value="KAG5848436.1"/>
    <property type="molecule type" value="Genomic_DNA"/>
</dbReference>
<name>A0A9D3MI44_ANGAN</name>
<feature type="non-terminal residue" evidence="1">
    <location>
        <position position="132"/>
    </location>
</feature>
<reference evidence="1" key="1">
    <citation type="submission" date="2021-01" db="EMBL/GenBank/DDBJ databases">
        <title>A chromosome-scale assembly of European eel, Anguilla anguilla.</title>
        <authorList>
            <person name="Henkel C."/>
            <person name="Jong-Raadsen S.A."/>
            <person name="Dufour S."/>
            <person name="Weltzien F.-A."/>
            <person name="Palstra A.P."/>
            <person name="Pelster B."/>
            <person name="Spaink H.P."/>
            <person name="Van Den Thillart G.E."/>
            <person name="Jansen H."/>
            <person name="Zahm M."/>
            <person name="Klopp C."/>
            <person name="Cedric C."/>
            <person name="Louis A."/>
            <person name="Berthelot C."/>
            <person name="Parey E."/>
            <person name="Roest Crollius H."/>
            <person name="Montfort J."/>
            <person name="Robinson-Rechavi M."/>
            <person name="Bucao C."/>
            <person name="Bouchez O."/>
            <person name="Gislard M."/>
            <person name="Lluch J."/>
            <person name="Milhes M."/>
            <person name="Lampietro C."/>
            <person name="Lopez Roques C."/>
            <person name="Donnadieu C."/>
            <person name="Braasch I."/>
            <person name="Desvignes T."/>
            <person name="Postlethwait J."/>
            <person name="Bobe J."/>
            <person name="Guiguen Y."/>
            <person name="Dirks R."/>
        </authorList>
    </citation>
    <scope>NUCLEOTIDE SEQUENCE</scope>
    <source>
        <strain evidence="1">Tag_6206</strain>
        <tissue evidence="1">Liver</tissue>
    </source>
</reference>
<gene>
    <name evidence="1" type="ORF">ANANG_G00098430</name>
</gene>
<dbReference type="AlphaFoldDB" id="A0A9D3MI44"/>
<evidence type="ECO:0000313" key="2">
    <source>
        <dbReference type="Proteomes" id="UP001044222"/>
    </source>
</evidence>
<organism evidence="1 2">
    <name type="scientific">Anguilla anguilla</name>
    <name type="common">European freshwater eel</name>
    <name type="synonym">Muraena anguilla</name>
    <dbReference type="NCBI Taxonomy" id="7936"/>
    <lineage>
        <taxon>Eukaryota</taxon>
        <taxon>Metazoa</taxon>
        <taxon>Chordata</taxon>
        <taxon>Craniata</taxon>
        <taxon>Vertebrata</taxon>
        <taxon>Euteleostomi</taxon>
        <taxon>Actinopterygii</taxon>
        <taxon>Neopterygii</taxon>
        <taxon>Teleostei</taxon>
        <taxon>Anguilliformes</taxon>
        <taxon>Anguillidae</taxon>
        <taxon>Anguilla</taxon>
    </lineage>
</organism>
<sequence length="132" mass="14688">MLCTSSVAWCVLAPDRGACNCTARGFSTRTQRSVHRPVLAVARRRRASAPHRGNPERFSARSSARFSVSDFSNPPFKRAPVRCRQRRFVRSSLLEGRRRLKETMLAVPAEGRLVCSHIASVLLSCSAGFDLE</sequence>
<comment type="caution">
    <text evidence="1">The sequence shown here is derived from an EMBL/GenBank/DDBJ whole genome shotgun (WGS) entry which is preliminary data.</text>
</comment>
<protein>
    <submittedName>
        <fullName evidence="1">Uncharacterized protein</fullName>
    </submittedName>
</protein>